<comment type="caution">
    <text evidence="8">The sequence shown here is derived from an EMBL/GenBank/DDBJ whole genome shotgun (WGS) entry which is preliminary data.</text>
</comment>
<name>A0A2P8HKE4_CHINA</name>
<accession>A0A2P8HKE4</accession>
<dbReference type="InterPro" id="IPR012944">
    <property type="entry name" value="SusD_RagB_dom"/>
</dbReference>
<evidence type="ECO:0000259" key="7">
    <source>
        <dbReference type="Pfam" id="PF14322"/>
    </source>
</evidence>
<dbReference type="OrthoDB" id="697229at2"/>
<evidence type="ECO:0000256" key="3">
    <source>
        <dbReference type="ARBA" id="ARBA00022729"/>
    </source>
</evidence>
<dbReference type="PROSITE" id="PS51257">
    <property type="entry name" value="PROKAR_LIPOPROTEIN"/>
    <property type="match status" value="1"/>
</dbReference>
<evidence type="ECO:0000313" key="8">
    <source>
        <dbReference type="EMBL" id="PSL46683.1"/>
    </source>
</evidence>
<gene>
    <name evidence="8" type="ORF">CLV51_103664</name>
</gene>
<comment type="similarity">
    <text evidence="2">Belongs to the SusD family.</text>
</comment>
<keyword evidence="4" id="KW-0472">Membrane</keyword>
<dbReference type="CDD" id="cd08977">
    <property type="entry name" value="SusD"/>
    <property type="match status" value="1"/>
</dbReference>
<dbReference type="EMBL" id="PYAW01000003">
    <property type="protein sequence ID" value="PSL46683.1"/>
    <property type="molecule type" value="Genomic_DNA"/>
</dbReference>
<dbReference type="InterPro" id="IPR033985">
    <property type="entry name" value="SusD-like_N"/>
</dbReference>
<dbReference type="RefSeq" id="WP_106529448.1">
    <property type="nucleotide sequence ID" value="NZ_PYAW01000003.1"/>
</dbReference>
<evidence type="ECO:0000256" key="2">
    <source>
        <dbReference type="ARBA" id="ARBA00006275"/>
    </source>
</evidence>
<evidence type="ECO:0000313" key="9">
    <source>
        <dbReference type="Proteomes" id="UP000240971"/>
    </source>
</evidence>
<proteinExistence type="inferred from homology"/>
<keyword evidence="3" id="KW-0732">Signal</keyword>
<dbReference type="Gene3D" id="1.25.40.390">
    <property type="match status" value="1"/>
</dbReference>
<dbReference type="SUPFAM" id="SSF48452">
    <property type="entry name" value="TPR-like"/>
    <property type="match status" value="1"/>
</dbReference>
<protein>
    <submittedName>
        <fullName evidence="8">SusD-like starch-binding protein associating with outer membrane</fullName>
    </submittedName>
</protein>
<sequence>MRKIIYATGLVLTMTAMSCKKYLDIVPVGQVIPTTIPDFEKELRSAYVMPDFDKGLVTYRGDEVRMNEARSGDVNMLRNNFLWDENGVELQSLTYNWQKKYQILFYANHIIEAAPAAGGSSAAEKAQLIGEAYLLRAYTHFNLVNLYGNAYNPATAGTDKAVPIITEIDMEKVARRNTVKEIYDQVFADLEKGLSLVNVDAFETAASYKFSKTAGYAMAARIYLYTHQWDKALAAAKMVLDKKNTLVDFNSSTELPTKYNSKESIQAFEMIYVASTTQSIFVADNLFSMYNTTGDLRLKMFYGKDSKGNNTVLKILNNNNFRQSFRVAEVYLIAAEAAARLGQPEVARTYLDQLKKNRLTPAFYSTEETRIASLSGTDLLNEIYDERARELAFEGHRWFDLRRTTQPAITHTLKGKTYTLKAGDPRYTIKIPREAIMNNPLLSE</sequence>
<evidence type="ECO:0000256" key="5">
    <source>
        <dbReference type="ARBA" id="ARBA00023237"/>
    </source>
</evidence>
<feature type="domain" description="SusD-like N-terminal" evidence="7">
    <location>
        <begin position="21"/>
        <end position="224"/>
    </location>
</feature>
<dbReference type="GO" id="GO:0009279">
    <property type="term" value="C:cell outer membrane"/>
    <property type="evidence" value="ECO:0007669"/>
    <property type="project" value="UniProtKB-SubCell"/>
</dbReference>
<dbReference type="Pfam" id="PF07980">
    <property type="entry name" value="SusD_RagB"/>
    <property type="match status" value="1"/>
</dbReference>
<reference evidence="8 9" key="1">
    <citation type="submission" date="2018-03" db="EMBL/GenBank/DDBJ databases">
        <title>Genomic Encyclopedia of Archaeal and Bacterial Type Strains, Phase II (KMG-II): from individual species to whole genera.</title>
        <authorList>
            <person name="Goeker M."/>
        </authorList>
    </citation>
    <scope>NUCLEOTIDE SEQUENCE [LARGE SCALE GENOMIC DNA]</scope>
    <source>
        <strain evidence="8 9">DSM 24859</strain>
    </source>
</reference>
<keyword evidence="5" id="KW-0998">Cell outer membrane</keyword>
<evidence type="ECO:0000259" key="6">
    <source>
        <dbReference type="Pfam" id="PF07980"/>
    </source>
</evidence>
<feature type="domain" description="RagB/SusD" evidence="6">
    <location>
        <begin position="308"/>
        <end position="406"/>
    </location>
</feature>
<evidence type="ECO:0000256" key="1">
    <source>
        <dbReference type="ARBA" id="ARBA00004442"/>
    </source>
</evidence>
<dbReference type="Proteomes" id="UP000240971">
    <property type="component" value="Unassembled WGS sequence"/>
</dbReference>
<dbReference type="Pfam" id="PF14322">
    <property type="entry name" value="SusD-like_3"/>
    <property type="match status" value="1"/>
</dbReference>
<dbReference type="AlphaFoldDB" id="A0A2P8HKE4"/>
<organism evidence="8 9">
    <name type="scientific">Chitinophaga niastensis</name>
    <dbReference type="NCBI Taxonomy" id="536980"/>
    <lineage>
        <taxon>Bacteria</taxon>
        <taxon>Pseudomonadati</taxon>
        <taxon>Bacteroidota</taxon>
        <taxon>Chitinophagia</taxon>
        <taxon>Chitinophagales</taxon>
        <taxon>Chitinophagaceae</taxon>
        <taxon>Chitinophaga</taxon>
    </lineage>
</organism>
<comment type="subcellular location">
    <subcellularLocation>
        <location evidence="1">Cell outer membrane</location>
    </subcellularLocation>
</comment>
<evidence type="ECO:0000256" key="4">
    <source>
        <dbReference type="ARBA" id="ARBA00023136"/>
    </source>
</evidence>
<keyword evidence="9" id="KW-1185">Reference proteome</keyword>
<dbReference type="InterPro" id="IPR011990">
    <property type="entry name" value="TPR-like_helical_dom_sf"/>
</dbReference>